<gene>
    <name evidence="1" type="ordered locus">MXAN_5944</name>
</gene>
<sequence>MPGRGRAPTFLPSNVKRTIQTSPVSPMEFRMHKTWMRGLGLVAAVVMMACGGPVEEAPVDETGSAAQELRRCDLQGRCAANEVCVGGPDGICYPCNRYPQYCEIIIEN</sequence>
<dbReference type="KEGG" id="mxa:MXAN_5944"/>
<dbReference type="Proteomes" id="UP000002402">
    <property type="component" value="Chromosome"/>
</dbReference>
<dbReference type="STRING" id="246197.MXAN_5944"/>
<dbReference type="EnsemblBacteria" id="ABF86540">
    <property type="protein sequence ID" value="ABF86540"/>
    <property type="gene ID" value="MXAN_5944"/>
</dbReference>
<accession>Q1CZU2</accession>
<evidence type="ECO:0000313" key="2">
    <source>
        <dbReference type="Proteomes" id="UP000002402"/>
    </source>
</evidence>
<proteinExistence type="predicted"/>
<protein>
    <submittedName>
        <fullName evidence="1">Uncharacterized protein</fullName>
    </submittedName>
</protein>
<dbReference type="HOGENOM" id="CLU_174743_0_0_7"/>
<dbReference type="AlphaFoldDB" id="Q1CZU2"/>
<name>Q1CZU2_MYXXD</name>
<reference evidence="1 2" key="1">
    <citation type="journal article" date="2006" name="Proc. Natl. Acad. Sci. U.S.A.">
        <title>Evolution of sensory complexity recorded in a myxobacterial genome.</title>
        <authorList>
            <person name="Goldman B.S."/>
            <person name="Nierman W.C."/>
            <person name="Kaiser D."/>
            <person name="Slater S.C."/>
            <person name="Durkin A.S."/>
            <person name="Eisen J.A."/>
            <person name="Ronning C.M."/>
            <person name="Barbazuk W.B."/>
            <person name="Blanchard M."/>
            <person name="Field C."/>
            <person name="Halling C."/>
            <person name="Hinkle G."/>
            <person name="Iartchuk O."/>
            <person name="Kim H.S."/>
            <person name="Mackenzie C."/>
            <person name="Madupu R."/>
            <person name="Miller N."/>
            <person name="Shvartsbeyn A."/>
            <person name="Sullivan S.A."/>
            <person name="Vaudin M."/>
            <person name="Wiegand R."/>
            <person name="Kaplan H.B."/>
        </authorList>
    </citation>
    <scope>NUCLEOTIDE SEQUENCE [LARGE SCALE GENOMIC DNA]</scope>
    <source>
        <strain evidence="2">DK1622</strain>
    </source>
</reference>
<dbReference type="EMBL" id="CP000113">
    <property type="protein sequence ID" value="ABF86540.1"/>
    <property type="molecule type" value="Genomic_DNA"/>
</dbReference>
<evidence type="ECO:0000313" key="1">
    <source>
        <dbReference type="EMBL" id="ABF86540.1"/>
    </source>
</evidence>
<keyword evidence="2" id="KW-1185">Reference proteome</keyword>
<organism evidence="1 2">
    <name type="scientific">Myxococcus xanthus (strain DK1622)</name>
    <dbReference type="NCBI Taxonomy" id="246197"/>
    <lineage>
        <taxon>Bacteria</taxon>
        <taxon>Pseudomonadati</taxon>
        <taxon>Myxococcota</taxon>
        <taxon>Myxococcia</taxon>
        <taxon>Myxococcales</taxon>
        <taxon>Cystobacterineae</taxon>
        <taxon>Myxococcaceae</taxon>
        <taxon>Myxococcus</taxon>
    </lineage>
</organism>